<dbReference type="OrthoDB" id="410307at2759"/>
<evidence type="ECO:0000313" key="9">
    <source>
        <dbReference type="Proteomes" id="UP000268014"/>
    </source>
</evidence>
<dbReference type="InterPro" id="IPR036855">
    <property type="entry name" value="Znf_CCCH_sf"/>
</dbReference>
<accession>A0A158QM95</accession>
<evidence type="ECO:0000259" key="7">
    <source>
        <dbReference type="PROSITE" id="PS50103"/>
    </source>
</evidence>
<dbReference type="Gene3D" id="4.10.1000.10">
    <property type="entry name" value="Zinc finger, CCCH-type"/>
    <property type="match status" value="2"/>
</dbReference>
<feature type="domain" description="C3H1-type" evidence="7">
    <location>
        <begin position="256"/>
        <end position="286"/>
    </location>
</feature>
<dbReference type="Pfam" id="PF00642">
    <property type="entry name" value="zf-CCCH"/>
    <property type="match status" value="1"/>
</dbReference>
<evidence type="ECO:0000256" key="6">
    <source>
        <dbReference type="SAM" id="MobiDB-lite"/>
    </source>
</evidence>
<dbReference type="OMA" id="YHRVMEH"/>
<dbReference type="GO" id="GO:0005829">
    <property type="term" value="C:cytosol"/>
    <property type="evidence" value="ECO:0007669"/>
    <property type="project" value="TreeGrafter"/>
</dbReference>
<dbReference type="GO" id="GO:0043186">
    <property type="term" value="C:P granule"/>
    <property type="evidence" value="ECO:0007669"/>
    <property type="project" value="UniProtKB-ARBA"/>
</dbReference>
<reference evidence="10" key="1">
    <citation type="submission" date="2016-04" db="UniProtKB">
        <authorList>
            <consortium name="WormBaseParasite"/>
        </authorList>
    </citation>
    <scope>IDENTIFICATION</scope>
</reference>
<feature type="region of interest" description="Disordered" evidence="6">
    <location>
        <begin position="188"/>
        <end position="210"/>
    </location>
</feature>
<evidence type="ECO:0000313" key="10">
    <source>
        <dbReference type="WBParaSite" id="HPLM_0000799101-mRNA-1"/>
    </source>
</evidence>
<dbReference type="PANTHER" id="PTHR12547">
    <property type="entry name" value="CCCH ZINC FINGER/TIS11-RELATED"/>
    <property type="match status" value="1"/>
</dbReference>
<dbReference type="SMART" id="SM00356">
    <property type="entry name" value="ZnF_C3H1"/>
    <property type="match status" value="2"/>
</dbReference>
<dbReference type="EMBL" id="UZAF01016761">
    <property type="protein sequence ID" value="VDO33531.1"/>
    <property type="molecule type" value="Genomic_DNA"/>
</dbReference>
<dbReference type="AlphaFoldDB" id="A0A158QM95"/>
<organism evidence="10">
    <name type="scientific">Haemonchus placei</name>
    <name type="common">Barber's pole worm</name>
    <dbReference type="NCBI Taxonomy" id="6290"/>
    <lineage>
        <taxon>Eukaryota</taxon>
        <taxon>Metazoa</taxon>
        <taxon>Ecdysozoa</taxon>
        <taxon>Nematoda</taxon>
        <taxon>Chromadorea</taxon>
        <taxon>Rhabditida</taxon>
        <taxon>Rhabditina</taxon>
        <taxon>Rhabditomorpha</taxon>
        <taxon>Strongyloidea</taxon>
        <taxon>Trichostrongylidae</taxon>
        <taxon>Haemonchus</taxon>
    </lineage>
</organism>
<evidence type="ECO:0000256" key="3">
    <source>
        <dbReference type="ARBA" id="ARBA00022771"/>
    </source>
</evidence>
<feature type="zinc finger region" description="C3H1-type" evidence="5">
    <location>
        <begin position="256"/>
        <end position="286"/>
    </location>
</feature>
<feature type="region of interest" description="Disordered" evidence="6">
    <location>
        <begin position="362"/>
        <end position="383"/>
    </location>
</feature>
<keyword evidence="1 5" id="KW-0479">Metal-binding</keyword>
<proteinExistence type="predicted"/>
<feature type="domain" description="C3H1-type" evidence="7">
    <location>
        <begin position="213"/>
        <end position="241"/>
    </location>
</feature>
<dbReference type="FunFam" id="4.10.1000.10:FF:000018">
    <property type="entry name" value="Zinc finger protein"/>
    <property type="match status" value="1"/>
</dbReference>
<dbReference type="InterPro" id="IPR000571">
    <property type="entry name" value="Znf_CCCH"/>
</dbReference>
<evidence type="ECO:0000313" key="8">
    <source>
        <dbReference type="EMBL" id="VDO33531.1"/>
    </source>
</evidence>
<dbReference type="GO" id="GO:0003730">
    <property type="term" value="F:mRNA 3'-UTR binding"/>
    <property type="evidence" value="ECO:0007669"/>
    <property type="project" value="TreeGrafter"/>
</dbReference>
<sequence>MQPAGQIIDANQYYYTTTPAQPMAPQPGVSYQYAGGYYAEPYVVAPTPSQSAQQVVMPVGHPGFIYMQTPSNPVFYSVPTAPPATATTAQYFYAPDVFVQPQMQIPQPMPQPQTILPAEVPMNRAKSAVRPLSTSTPLPTEFTTIPPPMTNQLPYAGNLNVAHLKYHRNMEQDDVLANLSKISVVSEETIGGENEQELERPPRQRRPPPVPFNYKTRMCLTYASGKQCEMGSRCKFAHGPEELRVADAPPRAPNARYKTKLCKNFGPYASNYCPYGLRCEFIHPNDKEYALVCPVPSRPPTRNPNVIENISQNMCNVTPETICEAPPISVTRSAVKPAAEKILLKNRNIAGSMMCLATTGRREHNSDDSAIGSGSSESGGSLAHAKALARARENFQVPTVPMKFIRRRSMSQLTLKRFNSIENLDVAASCSQLANLELNRGTLTVPRTGNWGVRSTRYLQFHLTLIFLIFGPLALEGKQQWSKQWDLDKGPKLKIRSWLIDMLEFFKSITLVNKIKLCLLLMVDNGTISEAQVTSYNIIIHGYPSPFTLSSRDEDTADSACCGSIWSGISYNQYICNDNPHLCSLPVRIVMPDLTMANHKVTE</sequence>
<dbReference type="SUPFAM" id="SSF90229">
    <property type="entry name" value="CCCH zinc finger"/>
    <property type="match status" value="2"/>
</dbReference>
<dbReference type="WBParaSite" id="HPLM_0000799101-mRNA-1">
    <property type="protein sequence ID" value="HPLM_0000799101-mRNA-1"/>
    <property type="gene ID" value="HPLM_0000799101"/>
</dbReference>
<dbReference type="InterPro" id="IPR045877">
    <property type="entry name" value="ZFP36-like"/>
</dbReference>
<feature type="zinc finger region" description="C3H1-type" evidence="5">
    <location>
        <begin position="213"/>
        <end position="241"/>
    </location>
</feature>
<keyword evidence="2" id="KW-0677">Repeat</keyword>
<reference evidence="8 9" key="2">
    <citation type="submission" date="2018-11" db="EMBL/GenBank/DDBJ databases">
        <authorList>
            <consortium name="Pathogen Informatics"/>
        </authorList>
    </citation>
    <scope>NUCLEOTIDE SEQUENCE [LARGE SCALE GENOMIC DNA]</scope>
    <source>
        <strain evidence="8 9">MHpl1</strain>
    </source>
</reference>
<name>A0A158QM95_HAEPC</name>
<dbReference type="STRING" id="6290.A0A158QM95"/>
<evidence type="ECO:0000256" key="1">
    <source>
        <dbReference type="ARBA" id="ARBA00022723"/>
    </source>
</evidence>
<dbReference type="GO" id="GO:0008270">
    <property type="term" value="F:zinc ion binding"/>
    <property type="evidence" value="ECO:0007669"/>
    <property type="project" value="UniProtKB-KW"/>
</dbReference>
<keyword evidence="3 5" id="KW-0863">Zinc-finger</keyword>
<protein>
    <submittedName>
        <fullName evidence="10">C3H1-type domain-containing protein</fullName>
    </submittedName>
</protein>
<keyword evidence="4 5" id="KW-0862">Zinc</keyword>
<evidence type="ECO:0000256" key="4">
    <source>
        <dbReference type="ARBA" id="ARBA00022833"/>
    </source>
</evidence>
<dbReference type="PROSITE" id="PS50103">
    <property type="entry name" value="ZF_C3H1"/>
    <property type="match status" value="2"/>
</dbReference>
<evidence type="ECO:0000256" key="2">
    <source>
        <dbReference type="ARBA" id="ARBA00022737"/>
    </source>
</evidence>
<keyword evidence="9" id="KW-1185">Reference proteome</keyword>
<gene>
    <name evidence="8" type="ORF">HPLM_LOCUS7983</name>
</gene>
<feature type="compositionally biased region" description="Low complexity" evidence="6">
    <location>
        <begin position="368"/>
        <end position="381"/>
    </location>
</feature>
<evidence type="ECO:0000256" key="5">
    <source>
        <dbReference type="PROSITE-ProRule" id="PRU00723"/>
    </source>
</evidence>
<dbReference type="Proteomes" id="UP000268014">
    <property type="component" value="Unassembled WGS sequence"/>
</dbReference>
<dbReference type="PANTHER" id="PTHR12547:SF18">
    <property type="entry name" value="PROTEIN TIS11"/>
    <property type="match status" value="1"/>
</dbReference>